<dbReference type="AlphaFoldDB" id="A0A397TME0"/>
<accession>A0A397TME0</accession>
<dbReference type="Proteomes" id="UP000265703">
    <property type="component" value="Unassembled WGS sequence"/>
</dbReference>
<evidence type="ECO:0000313" key="1">
    <source>
        <dbReference type="EMBL" id="RIA98539.1"/>
    </source>
</evidence>
<proteinExistence type="predicted"/>
<keyword evidence="2" id="KW-1185">Reference proteome</keyword>
<name>A0A397TME0_9GLOM</name>
<comment type="caution">
    <text evidence="1">The sequence shown here is derived from an EMBL/GenBank/DDBJ whole genome shotgun (WGS) entry which is preliminary data.</text>
</comment>
<dbReference type="STRING" id="658196.A0A397TME0"/>
<sequence length="301" mass="33705">MSNIPEFFAPDMSVDFEELGERIDLDKIRSDEILSANGSRQNLPMNLLNILNDENSIHPDAEYDSKVEAKDDVYAVNLNKMSIEHLLQNDDVNEISCTNYFSEILMNDNEEYSVKKVKSDYVEISPLKPNLLNENAFTSFDDIVRTHIDDVVGSPQQKDAFKDVEGEYTHISQSNERETVEASLGNHVTSIESGNIINLSDNAIIERASVLKSNELIDSLVINKSGSGERTTRETAFENSDHLQNFVDKDMSNEDSNDLQTGALHLLADLAIADINASPVLVIEEVHNISQSEINAQVWNE</sequence>
<evidence type="ECO:0000313" key="2">
    <source>
        <dbReference type="Proteomes" id="UP000265703"/>
    </source>
</evidence>
<organism evidence="1 2">
    <name type="scientific">Glomus cerebriforme</name>
    <dbReference type="NCBI Taxonomy" id="658196"/>
    <lineage>
        <taxon>Eukaryota</taxon>
        <taxon>Fungi</taxon>
        <taxon>Fungi incertae sedis</taxon>
        <taxon>Mucoromycota</taxon>
        <taxon>Glomeromycotina</taxon>
        <taxon>Glomeromycetes</taxon>
        <taxon>Glomerales</taxon>
        <taxon>Glomeraceae</taxon>
        <taxon>Glomus</taxon>
    </lineage>
</organism>
<dbReference type="EMBL" id="QKYT01000014">
    <property type="protein sequence ID" value="RIA98539.1"/>
    <property type="molecule type" value="Genomic_DNA"/>
</dbReference>
<gene>
    <name evidence="1" type="ORF">C1645_749626</name>
</gene>
<protein>
    <submittedName>
        <fullName evidence="1">Uncharacterized protein</fullName>
    </submittedName>
</protein>
<reference evidence="1 2" key="1">
    <citation type="submission" date="2018-06" db="EMBL/GenBank/DDBJ databases">
        <title>Comparative genomics reveals the genomic features of Rhizophagus irregularis, R. cerebriforme, R. diaphanum and Gigaspora rosea, and their symbiotic lifestyle signature.</title>
        <authorList>
            <person name="Morin E."/>
            <person name="San Clemente H."/>
            <person name="Chen E.C.H."/>
            <person name="De La Providencia I."/>
            <person name="Hainaut M."/>
            <person name="Kuo A."/>
            <person name="Kohler A."/>
            <person name="Murat C."/>
            <person name="Tang N."/>
            <person name="Roy S."/>
            <person name="Loubradou J."/>
            <person name="Henrissat B."/>
            <person name="Grigoriev I.V."/>
            <person name="Corradi N."/>
            <person name="Roux C."/>
            <person name="Martin F.M."/>
        </authorList>
    </citation>
    <scope>NUCLEOTIDE SEQUENCE [LARGE SCALE GENOMIC DNA]</scope>
    <source>
        <strain evidence="1 2">DAOM 227022</strain>
    </source>
</reference>